<keyword evidence="5" id="KW-0732">Signal</keyword>
<dbReference type="PANTHER" id="PTHR24034">
    <property type="entry name" value="EGF-LIKE DOMAIN-CONTAINING PROTEIN"/>
    <property type="match status" value="1"/>
</dbReference>
<keyword evidence="11" id="KW-0325">Glycoprotein</keyword>
<dbReference type="Gene3D" id="2.10.25.10">
    <property type="entry name" value="Laminin"/>
    <property type="match status" value="8"/>
</dbReference>
<organism evidence="14 15">
    <name type="scientific">Sinanodonta woodiana</name>
    <name type="common">Chinese pond mussel</name>
    <name type="synonym">Anodonta woodiana</name>
    <dbReference type="NCBI Taxonomy" id="1069815"/>
    <lineage>
        <taxon>Eukaryota</taxon>
        <taxon>Metazoa</taxon>
        <taxon>Spiralia</taxon>
        <taxon>Lophotrochozoa</taxon>
        <taxon>Mollusca</taxon>
        <taxon>Bivalvia</taxon>
        <taxon>Autobranchia</taxon>
        <taxon>Heteroconchia</taxon>
        <taxon>Palaeoheterodonta</taxon>
        <taxon>Unionida</taxon>
        <taxon>Unionoidea</taxon>
        <taxon>Unionidae</taxon>
        <taxon>Unioninae</taxon>
        <taxon>Sinanodonta</taxon>
    </lineage>
</organism>
<dbReference type="EMBL" id="JBJQND010000015">
    <property type="protein sequence ID" value="KAL3851660.1"/>
    <property type="molecule type" value="Genomic_DNA"/>
</dbReference>
<dbReference type="Pfam" id="PF12947">
    <property type="entry name" value="EGF_3"/>
    <property type="match status" value="1"/>
</dbReference>
<dbReference type="PANTHER" id="PTHR24034:SF209">
    <property type="entry name" value="EGF-LIKE DOMAIN-CONTAINING PROTEIN"/>
    <property type="match status" value="1"/>
</dbReference>
<dbReference type="PROSITE" id="PS01187">
    <property type="entry name" value="EGF_CA"/>
    <property type="match status" value="2"/>
</dbReference>
<keyword evidence="8" id="KW-0472">Membrane</keyword>
<protein>
    <recommendedName>
        <fullName evidence="13">EGF-like domain-containing protein</fullName>
    </recommendedName>
</protein>
<dbReference type="InterPro" id="IPR000152">
    <property type="entry name" value="EGF-type_Asp/Asn_hydroxyl_site"/>
</dbReference>
<proteinExistence type="predicted"/>
<keyword evidence="15" id="KW-1185">Reference proteome</keyword>
<evidence type="ECO:0000256" key="2">
    <source>
        <dbReference type="ARBA" id="ARBA00022536"/>
    </source>
</evidence>
<dbReference type="PROSITE" id="PS00010">
    <property type="entry name" value="ASX_HYDROXYL"/>
    <property type="match status" value="4"/>
</dbReference>
<dbReference type="SMART" id="SM00179">
    <property type="entry name" value="EGF_CA"/>
    <property type="match status" value="6"/>
</dbReference>
<dbReference type="InterPro" id="IPR009030">
    <property type="entry name" value="Growth_fac_rcpt_cys_sf"/>
</dbReference>
<keyword evidence="3" id="KW-0254">Endocytosis</keyword>
<dbReference type="AlphaFoldDB" id="A0ABD3UQF3"/>
<evidence type="ECO:0000256" key="12">
    <source>
        <dbReference type="PROSITE-ProRule" id="PRU00076"/>
    </source>
</evidence>
<evidence type="ECO:0000256" key="4">
    <source>
        <dbReference type="ARBA" id="ARBA00022692"/>
    </source>
</evidence>
<evidence type="ECO:0000256" key="6">
    <source>
        <dbReference type="ARBA" id="ARBA00022737"/>
    </source>
</evidence>
<keyword evidence="2 12" id="KW-0245">EGF-like domain</keyword>
<dbReference type="GO" id="GO:0016020">
    <property type="term" value="C:membrane"/>
    <property type="evidence" value="ECO:0007669"/>
    <property type="project" value="UniProtKB-SubCell"/>
</dbReference>
<keyword evidence="7" id="KW-1133">Transmembrane helix</keyword>
<comment type="caution">
    <text evidence="12">Lacks conserved residue(s) required for the propagation of feature annotation.</text>
</comment>
<comment type="subcellular location">
    <subcellularLocation>
        <location evidence="1">Membrane</location>
        <topology evidence="1">Single-pass type I membrane protein</topology>
    </subcellularLocation>
</comment>
<dbReference type="SMART" id="SM00181">
    <property type="entry name" value="EGF"/>
    <property type="match status" value="8"/>
</dbReference>
<evidence type="ECO:0000256" key="5">
    <source>
        <dbReference type="ARBA" id="ARBA00022729"/>
    </source>
</evidence>
<dbReference type="PROSITE" id="PS01186">
    <property type="entry name" value="EGF_2"/>
    <property type="match status" value="3"/>
</dbReference>
<feature type="non-terminal residue" evidence="14">
    <location>
        <position position="345"/>
    </location>
</feature>
<dbReference type="InterPro" id="IPR024731">
    <property type="entry name" value="NELL2-like_EGF"/>
</dbReference>
<dbReference type="Proteomes" id="UP001634394">
    <property type="component" value="Unassembled WGS sequence"/>
</dbReference>
<feature type="domain" description="EGF-like" evidence="13">
    <location>
        <begin position="89"/>
        <end position="133"/>
    </location>
</feature>
<dbReference type="InterPro" id="IPR000742">
    <property type="entry name" value="EGF"/>
</dbReference>
<evidence type="ECO:0000256" key="1">
    <source>
        <dbReference type="ARBA" id="ARBA00004479"/>
    </source>
</evidence>
<dbReference type="InterPro" id="IPR050751">
    <property type="entry name" value="ECM_structural_protein"/>
</dbReference>
<sequence length="345" mass="36802">INECLLPNLCAEICVDALNSYTCSCHLGFVLDMSDGITCLPSSNCTDEQRLQCDGGNLRSACAVDITDGQVLCECPHGFALNGSRFCEDIDECATMSDMCNEGTSICENIQGGYRCTCKPGYQHAPNNTIECIDIDECIAATHNCTSPAFCVNGVGSYGCGCITGYTLTSNGLGCEDFNECNNTATNTCDKEDAVCTNLAPLFQCDCKAGYTGDGYTCVDLNECALPNKGGCSQSCHNSIGNFSCSCQTGFILNPDGKTCDNVNECLKEVENDCYSSDYCNDTIGSYTCSCPAAFRLKADGRTCESIYECAPSHGCSYTCGRIGGVDTCQCQHGMELDRDNKTCI</sequence>
<accession>A0ABD3UQF3</accession>
<evidence type="ECO:0000259" key="13">
    <source>
        <dbReference type="PROSITE" id="PS50026"/>
    </source>
</evidence>
<keyword evidence="4" id="KW-0812">Transmembrane</keyword>
<feature type="domain" description="EGF-like" evidence="13">
    <location>
        <begin position="134"/>
        <end position="176"/>
    </location>
</feature>
<dbReference type="PROSITE" id="PS50026">
    <property type="entry name" value="EGF_3"/>
    <property type="match status" value="4"/>
</dbReference>
<gene>
    <name evidence="14" type="ORF">ACJMK2_015389</name>
</gene>
<evidence type="ECO:0000256" key="11">
    <source>
        <dbReference type="ARBA" id="ARBA00023180"/>
    </source>
</evidence>
<feature type="domain" description="EGF-like" evidence="13">
    <location>
        <begin position="177"/>
        <end position="219"/>
    </location>
</feature>
<keyword evidence="10" id="KW-0675">Receptor</keyword>
<evidence type="ECO:0000256" key="9">
    <source>
        <dbReference type="ARBA" id="ARBA00023157"/>
    </source>
</evidence>
<dbReference type="Pfam" id="PF14670">
    <property type="entry name" value="FXa_inhibition"/>
    <property type="match status" value="1"/>
</dbReference>
<dbReference type="SUPFAM" id="SSF57184">
    <property type="entry name" value="Growth factor receptor domain"/>
    <property type="match status" value="3"/>
</dbReference>
<dbReference type="FunFam" id="2.10.25.10:FF:000038">
    <property type="entry name" value="Fibrillin 2"/>
    <property type="match status" value="2"/>
</dbReference>
<keyword evidence="9" id="KW-1015">Disulfide bond</keyword>
<dbReference type="InterPro" id="IPR001881">
    <property type="entry name" value="EGF-like_Ca-bd_dom"/>
</dbReference>
<keyword evidence="6" id="KW-0677">Repeat</keyword>
<feature type="non-terminal residue" evidence="14">
    <location>
        <position position="1"/>
    </location>
</feature>
<evidence type="ECO:0000256" key="10">
    <source>
        <dbReference type="ARBA" id="ARBA00023170"/>
    </source>
</evidence>
<dbReference type="InterPro" id="IPR049883">
    <property type="entry name" value="NOTCH1_EGF-like"/>
</dbReference>
<dbReference type="FunFam" id="2.10.25.10:FF:000240">
    <property type="entry name" value="Vitamin K-dependent protein S"/>
    <property type="match status" value="1"/>
</dbReference>
<evidence type="ECO:0000256" key="8">
    <source>
        <dbReference type="ARBA" id="ARBA00023136"/>
    </source>
</evidence>
<evidence type="ECO:0000256" key="3">
    <source>
        <dbReference type="ARBA" id="ARBA00022583"/>
    </source>
</evidence>
<dbReference type="Pfam" id="PF07645">
    <property type="entry name" value="EGF_CA"/>
    <property type="match status" value="3"/>
</dbReference>
<evidence type="ECO:0000313" key="14">
    <source>
        <dbReference type="EMBL" id="KAL3851660.1"/>
    </source>
</evidence>
<reference evidence="14 15" key="1">
    <citation type="submission" date="2024-11" db="EMBL/GenBank/DDBJ databases">
        <title>Chromosome-level genome assembly of the freshwater bivalve Anodonta woodiana.</title>
        <authorList>
            <person name="Chen X."/>
        </authorList>
    </citation>
    <scope>NUCLEOTIDE SEQUENCE [LARGE SCALE GENOMIC DNA]</scope>
    <source>
        <strain evidence="14">MN2024</strain>
        <tissue evidence="14">Gills</tissue>
    </source>
</reference>
<dbReference type="GO" id="GO:0006897">
    <property type="term" value="P:endocytosis"/>
    <property type="evidence" value="ECO:0007669"/>
    <property type="project" value="UniProtKB-KW"/>
</dbReference>
<dbReference type="InterPro" id="IPR018097">
    <property type="entry name" value="EGF_Ca-bd_CS"/>
</dbReference>
<evidence type="ECO:0000313" key="15">
    <source>
        <dbReference type="Proteomes" id="UP001634394"/>
    </source>
</evidence>
<feature type="domain" description="EGF-like" evidence="13">
    <location>
        <begin position="262"/>
        <end position="305"/>
    </location>
</feature>
<dbReference type="FunFam" id="2.10.25.10:FF:000009">
    <property type="entry name" value="Low-density lipoprotein receptor isoform 1"/>
    <property type="match status" value="1"/>
</dbReference>
<comment type="caution">
    <text evidence="14">The sequence shown here is derived from an EMBL/GenBank/DDBJ whole genome shotgun (WGS) entry which is preliminary data.</text>
</comment>
<evidence type="ECO:0000256" key="7">
    <source>
        <dbReference type="ARBA" id="ARBA00022989"/>
    </source>
</evidence>
<name>A0ABD3UQF3_SINWO</name>